<comment type="caution">
    <text evidence="2">The sequence shown here is derived from an EMBL/GenBank/DDBJ whole genome shotgun (WGS) entry which is preliminary data.</text>
</comment>
<reference evidence="2 3" key="1">
    <citation type="submission" date="2013-08" db="EMBL/GenBank/DDBJ databases">
        <title>The genome sequence of Knoellia aerolata.</title>
        <authorList>
            <person name="Zhu W."/>
            <person name="Wang G."/>
        </authorList>
    </citation>
    <scope>NUCLEOTIDE SEQUENCE [LARGE SCALE GENOMIC DNA]</scope>
    <source>
        <strain evidence="2 3">DSM 18566</strain>
    </source>
</reference>
<gene>
    <name evidence="2" type="ORF">N801_04320</name>
</gene>
<dbReference type="GO" id="GO:0003677">
    <property type="term" value="F:DNA binding"/>
    <property type="evidence" value="ECO:0007669"/>
    <property type="project" value="InterPro"/>
</dbReference>
<protein>
    <submittedName>
        <fullName evidence="2">Transposase IS1533</fullName>
    </submittedName>
</protein>
<dbReference type="InterPro" id="IPR012337">
    <property type="entry name" value="RNaseH-like_sf"/>
</dbReference>
<sequence>MISVEDWAEIRRLHRAEAMPIKVIARRLGVSRNAVRRALARDDPPRYQRPAKGSCVDGFEPAIRELLREYPSMPSTVIAQRVGWQRSITVLKDRVRELRPVYLPPDPASRTTYVAGHRVQCDLWFPPVDIPLGHGHVGRPPVLVMAAGYSRMLFATMIPSRQAPDLIAGHWLLLDGHLGAVPRELVWDNESAVGSWRAGRPKLTEEFDAFRGVLGCGVHQCRPGDPEAKGIVERANGYLETAFLPGRTFTSPADFNAQLWAWLPVANQRIVRRIGCA</sequence>
<name>A0A0A0J8A9_9MICO</name>
<dbReference type="GO" id="GO:0015074">
    <property type="term" value="P:DNA integration"/>
    <property type="evidence" value="ECO:0007669"/>
    <property type="project" value="InterPro"/>
</dbReference>
<dbReference type="InterPro" id="IPR006120">
    <property type="entry name" value="Resolvase_HTH_dom"/>
</dbReference>
<dbReference type="Gene3D" id="3.30.420.10">
    <property type="entry name" value="Ribonuclease H-like superfamily/Ribonuclease H"/>
    <property type="match status" value="1"/>
</dbReference>
<dbReference type="NCBIfam" id="NF033546">
    <property type="entry name" value="transpos_IS21"/>
    <property type="match status" value="1"/>
</dbReference>
<dbReference type="InterPro" id="IPR036397">
    <property type="entry name" value="RNaseH_sf"/>
</dbReference>
<keyword evidence="3" id="KW-1185">Reference proteome</keyword>
<dbReference type="SUPFAM" id="SSF53098">
    <property type="entry name" value="Ribonuclease H-like"/>
    <property type="match status" value="1"/>
</dbReference>
<feature type="domain" description="Integrase catalytic" evidence="1">
    <location>
        <begin position="103"/>
        <end position="277"/>
    </location>
</feature>
<accession>A0A0A0J8A9</accession>
<dbReference type="eggNOG" id="COG4584">
    <property type="taxonomic scope" value="Bacteria"/>
</dbReference>
<feature type="non-terminal residue" evidence="2">
    <location>
        <position position="277"/>
    </location>
</feature>
<evidence type="ECO:0000313" key="2">
    <source>
        <dbReference type="EMBL" id="KGN33625.1"/>
    </source>
</evidence>
<dbReference type="STRING" id="1385519.N801_04320"/>
<dbReference type="Proteomes" id="UP000030013">
    <property type="component" value="Unassembled WGS sequence"/>
</dbReference>
<evidence type="ECO:0000259" key="1">
    <source>
        <dbReference type="PROSITE" id="PS50994"/>
    </source>
</evidence>
<dbReference type="Pfam" id="PF02796">
    <property type="entry name" value="HTH_7"/>
    <property type="match status" value="1"/>
</dbReference>
<dbReference type="PANTHER" id="PTHR35004:SF8">
    <property type="entry name" value="TRANSPOSASE RV3428C-RELATED"/>
    <property type="match status" value="1"/>
</dbReference>
<dbReference type="GO" id="GO:0000150">
    <property type="term" value="F:DNA strand exchange activity"/>
    <property type="evidence" value="ECO:0007669"/>
    <property type="project" value="InterPro"/>
</dbReference>
<dbReference type="PANTHER" id="PTHR35004">
    <property type="entry name" value="TRANSPOSASE RV3428C-RELATED"/>
    <property type="match status" value="1"/>
</dbReference>
<evidence type="ECO:0000313" key="3">
    <source>
        <dbReference type="Proteomes" id="UP000030013"/>
    </source>
</evidence>
<dbReference type="PROSITE" id="PS50994">
    <property type="entry name" value="INTEGRASE"/>
    <property type="match status" value="1"/>
</dbReference>
<dbReference type="AlphaFoldDB" id="A0A0A0J8A9"/>
<dbReference type="EMBL" id="AVPL01000151">
    <property type="protein sequence ID" value="KGN33625.1"/>
    <property type="molecule type" value="Genomic_DNA"/>
</dbReference>
<dbReference type="RefSeq" id="WP_035940945.1">
    <property type="nucleotide sequence ID" value="NZ_AVPL01000151.1"/>
</dbReference>
<proteinExistence type="predicted"/>
<organism evidence="2 3">
    <name type="scientific">Knoellia aerolata DSM 18566</name>
    <dbReference type="NCBI Taxonomy" id="1385519"/>
    <lineage>
        <taxon>Bacteria</taxon>
        <taxon>Bacillati</taxon>
        <taxon>Actinomycetota</taxon>
        <taxon>Actinomycetes</taxon>
        <taxon>Micrococcales</taxon>
        <taxon>Intrasporangiaceae</taxon>
        <taxon>Knoellia</taxon>
    </lineage>
</organism>
<dbReference type="InterPro" id="IPR001584">
    <property type="entry name" value="Integrase_cat-core"/>
</dbReference>